<sequence length="143" mass="16601">MTLMKRSNDLFPSLLDDFFGRDWFNSGQTAGLTMPAVNLKEDENNFEVELAAPGMNKNDFKIELDNNLLTISCEKEEQHEEKGEKGQYARREFNYRSFQRSFNLPNTIESDKINARYTDGILKLTIPKKEEAKKRASRQIEIS</sequence>
<evidence type="ECO:0000313" key="4">
    <source>
        <dbReference type="EMBL" id="MTI25640.1"/>
    </source>
</evidence>
<dbReference type="PROSITE" id="PS01031">
    <property type="entry name" value="SHSP"/>
    <property type="match status" value="1"/>
</dbReference>
<dbReference type="PANTHER" id="PTHR11527">
    <property type="entry name" value="HEAT-SHOCK PROTEIN 20 FAMILY MEMBER"/>
    <property type="match status" value="1"/>
</dbReference>
<evidence type="ECO:0000313" key="5">
    <source>
        <dbReference type="Proteomes" id="UP000798808"/>
    </source>
</evidence>
<dbReference type="CDD" id="cd06464">
    <property type="entry name" value="ACD_sHsps-like"/>
    <property type="match status" value="1"/>
</dbReference>
<comment type="caution">
    <text evidence="4">The sequence shown here is derived from an EMBL/GenBank/DDBJ whole genome shotgun (WGS) entry which is preliminary data.</text>
</comment>
<protein>
    <submittedName>
        <fullName evidence="4">Hsp20/alpha crystallin family protein</fullName>
    </submittedName>
</protein>
<dbReference type="Gene3D" id="2.60.40.790">
    <property type="match status" value="1"/>
</dbReference>
<evidence type="ECO:0000259" key="3">
    <source>
        <dbReference type="PROSITE" id="PS01031"/>
    </source>
</evidence>
<dbReference type="Proteomes" id="UP000798808">
    <property type="component" value="Unassembled WGS sequence"/>
</dbReference>
<dbReference type="InterPro" id="IPR008978">
    <property type="entry name" value="HSP20-like_chaperone"/>
</dbReference>
<gene>
    <name evidence="4" type="ORF">E1163_11860</name>
</gene>
<name>A0ABW9RRI1_9BACT</name>
<dbReference type="EMBL" id="SMLW01000530">
    <property type="protein sequence ID" value="MTI25640.1"/>
    <property type="molecule type" value="Genomic_DNA"/>
</dbReference>
<evidence type="ECO:0000256" key="2">
    <source>
        <dbReference type="RuleBase" id="RU003616"/>
    </source>
</evidence>
<accession>A0ABW9RRI1</accession>
<comment type="similarity">
    <text evidence="1 2">Belongs to the small heat shock protein (HSP20) family.</text>
</comment>
<feature type="domain" description="SHSP" evidence="3">
    <location>
        <begin position="28"/>
        <end position="143"/>
    </location>
</feature>
<evidence type="ECO:0000256" key="1">
    <source>
        <dbReference type="PROSITE-ProRule" id="PRU00285"/>
    </source>
</evidence>
<keyword evidence="5" id="KW-1185">Reference proteome</keyword>
<reference evidence="4 5" key="1">
    <citation type="submission" date="2019-02" db="EMBL/GenBank/DDBJ databases">
        <authorList>
            <person name="Goldberg S.R."/>
            <person name="Haltli B.A."/>
            <person name="Correa H."/>
            <person name="Russell K.G."/>
        </authorList>
    </citation>
    <scope>NUCLEOTIDE SEQUENCE [LARGE SCALE GENOMIC DNA]</scope>
    <source>
        <strain evidence="4 5">JCM 16186</strain>
    </source>
</reference>
<dbReference type="InterPro" id="IPR002068">
    <property type="entry name" value="A-crystallin/Hsp20_dom"/>
</dbReference>
<organism evidence="4 5">
    <name type="scientific">Fulvivirga kasyanovii</name>
    <dbReference type="NCBI Taxonomy" id="396812"/>
    <lineage>
        <taxon>Bacteria</taxon>
        <taxon>Pseudomonadati</taxon>
        <taxon>Bacteroidota</taxon>
        <taxon>Cytophagia</taxon>
        <taxon>Cytophagales</taxon>
        <taxon>Fulvivirgaceae</taxon>
        <taxon>Fulvivirga</taxon>
    </lineage>
</organism>
<proteinExistence type="inferred from homology"/>
<dbReference type="Pfam" id="PF00011">
    <property type="entry name" value="HSP20"/>
    <property type="match status" value="1"/>
</dbReference>
<dbReference type="InterPro" id="IPR031107">
    <property type="entry name" value="Small_HSP"/>
</dbReference>
<dbReference type="SUPFAM" id="SSF49764">
    <property type="entry name" value="HSP20-like chaperones"/>
    <property type="match status" value="1"/>
</dbReference>